<evidence type="ECO:0000313" key="4">
    <source>
        <dbReference type="Proteomes" id="UP000287352"/>
    </source>
</evidence>
<accession>A0A402A516</accession>
<evidence type="ECO:0008006" key="5">
    <source>
        <dbReference type="Google" id="ProtNLM"/>
    </source>
</evidence>
<keyword evidence="4" id="KW-1185">Reference proteome</keyword>
<dbReference type="InterPro" id="IPR006944">
    <property type="entry name" value="Phage/GTA_portal"/>
</dbReference>
<name>A0A402A516_9CHLR</name>
<gene>
    <name evidence="2" type="ORF">KTT_40480</name>
    <name evidence="3" type="ORF">KTT_41020</name>
</gene>
<proteinExistence type="predicted"/>
<sequence length="501" mass="55970">MFSPGAPLTPQPDLSPGGMPRGWQFPVGYNISVRPRSTEATSFDTLRNLAALYDGAMLCEQVWLDTVAKLNLVIKPRPELIVGDADSSDKKFAADIARYTEFFSMPDPGNGYDLKSWLRMATRETLQIDALAIYPRLNRGGGLYALEIVDGATIKPLLDPRGRRPQPPYPSYQQFLYGVPAGLYTSDEMLYFRETVRADSPYGLSRNERIILRINQALRKENKDLSRFTDGNVPAGLLEPPDDGSQWTPEQLLAYQDLWDALLAGNDQARSRVKVIQPGSKYTATDDKDIYVDFDQFLLNITTACYSMTLADLGFTEDVNKSSGDSQENVFYRRAVQPLVDRYATLFSFILKKYFNEDRFIVTFAGFEEAEDFQAQATAYSTLVTSGIVSPSVAARQLKLPVEKDIPPFILTKDGPVFLEDIADPAMRKASNDAKMAGFELAKNPPTAPNGNEEQQKQGTPPEQGAKPNDDEERSEYPDFFGVAVESGGHHQNRRYPWRSG</sequence>
<feature type="region of interest" description="Disordered" evidence="1">
    <location>
        <begin position="440"/>
        <end position="501"/>
    </location>
</feature>
<evidence type="ECO:0000313" key="3">
    <source>
        <dbReference type="EMBL" id="GCE14243.1"/>
    </source>
</evidence>
<feature type="compositionally biased region" description="Polar residues" evidence="1">
    <location>
        <begin position="449"/>
        <end position="461"/>
    </location>
</feature>
<dbReference type="Proteomes" id="UP000287352">
    <property type="component" value="Unassembled WGS sequence"/>
</dbReference>
<organism evidence="3 4">
    <name type="scientific">Tengunoibacter tsumagoiensis</name>
    <dbReference type="NCBI Taxonomy" id="2014871"/>
    <lineage>
        <taxon>Bacteria</taxon>
        <taxon>Bacillati</taxon>
        <taxon>Chloroflexota</taxon>
        <taxon>Ktedonobacteria</taxon>
        <taxon>Ktedonobacterales</taxon>
        <taxon>Dictyobacteraceae</taxon>
        <taxon>Tengunoibacter</taxon>
    </lineage>
</organism>
<reference evidence="3" key="2">
    <citation type="journal article" date="2019" name="Int. J. Syst. Evol. Microbiol.">
        <title>Tengunoibacter tsumagoiensis gen. nov., sp. nov., Dictyobacter kobayashii sp. nov., Dictyobacter alpinus sp. nov., and description of Dictyobacteraceae fam. nov. within the order Ktedonobacterales isolated from Tengu-no-mugimeshi, a soil-like granular mass of micro-organisms, and emended descriptions of the genera Ktedonobacter and Dictyobacter.</title>
        <authorList>
            <person name="Wang C."/>
            <person name="Zheng Y."/>
            <person name="Sakai Y."/>
            <person name="Toyoda A."/>
            <person name="Minakuchi Y."/>
            <person name="Abe K."/>
            <person name="Yokota A."/>
            <person name="Yabe S."/>
        </authorList>
    </citation>
    <scope>NUCLEOTIDE SEQUENCE</scope>
    <source>
        <strain evidence="3">Uno3</strain>
    </source>
</reference>
<protein>
    <recommendedName>
        <fullName evidence="5">Phage portal protein</fullName>
    </recommendedName>
</protein>
<evidence type="ECO:0000256" key="1">
    <source>
        <dbReference type="SAM" id="MobiDB-lite"/>
    </source>
</evidence>
<comment type="caution">
    <text evidence="3">The sequence shown here is derived from an EMBL/GenBank/DDBJ whole genome shotgun (WGS) entry which is preliminary data.</text>
</comment>
<dbReference type="EMBL" id="BIFR01000001">
    <property type="protein sequence ID" value="GCE14243.1"/>
    <property type="molecule type" value="Genomic_DNA"/>
</dbReference>
<reference evidence="4" key="1">
    <citation type="submission" date="2018-12" db="EMBL/GenBank/DDBJ databases">
        <title>Tengunoibacter tsumagoiensis gen. nov., sp. nov., Dictyobacter kobayashii sp. nov., D. alpinus sp. nov., and D. joshuensis sp. nov. and description of Dictyobacteraceae fam. nov. within the order Ktedonobacterales isolated from Tengu-no-mugimeshi.</title>
        <authorList>
            <person name="Wang C.M."/>
            <person name="Zheng Y."/>
            <person name="Sakai Y."/>
            <person name="Toyoda A."/>
            <person name="Minakuchi Y."/>
            <person name="Abe K."/>
            <person name="Yokota A."/>
            <person name="Yabe S."/>
        </authorList>
    </citation>
    <scope>NUCLEOTIDE SEQUENCE [LARGE SCALE GENOMIC DNA]</scope>
    <source>
        <strain evidence="4">Uno3</strain>
    </source>
</reference>
<dbReference type="EMBL" id="BIFR01000001">
    <property type="protein sequence ID" value="GCE14189.1"/>
    <property type="molecule type" value="Genomic_DNA"/>
</dbReference>
<evidence type="ECO:0000313" key="2">
    <source>
        <dbReference type="EMBL" id="GCE14189.1"/>
    </source>
</evidence>
<feature type="compositionally biased region" description="Basic residues" evidence="1">
    <location>
        <begin position="491"/>
        <end position="501"/>
    </location>
</feature>
<dbReference type="AlphaFoldDB" id="A0A402A516"/>
<dbReference type="Pfam" id="PF04860">
    <property type="entry name" value="Phage_portal"/>
    <property type="match status" value="1"/>
</dbReference>